<evidence type="ECO:0000313" key="8">
    <source>
        <dbReference type="Proteomes" id="UP000664414"/>
    </source>
</evidence>
<keyword evidence="5 6" id="KW-0472">Membrane</keyword>
<dbReference type="PANTHER" id="PTHR23427:SF2">
    <property type="entry name" value="SURFEIT LOCUS PROTEIN 1"/>
    <property type="match status" value="1"/>
</dbReference>
<gene>
    <name evidence="7" type="ORF">J0H12_02060</name>
</gene>
<evidence type="ECO:0000256" key="3">
    <source>
        <dbReference type="ARBA" id="ARBA00022692"/>
    </source>
</evidence>
<organism evidence="7 8">
    <name type="scientific">Candidatus Paracaedimonas acanthamoebae</name>
    <dbReference type="NCBI Taxonomy" id="244581"/>
    <lineage>
        <taxon>Bacteria</taxon>
        <taxon>Pseudomonadati</taxon>
        <taxon>Pseudomonadota</taxon>
        <taxon>Alphaproteobacteria</taxon>
        <taxon>Holosporales</taxon>
        <taxon>Caedimonadaceae</taxon>
        <taxon>Candidatus Paracaedimonas</taxon>
    </lineage>
</organism>
<keyword evidence="6" id="KW-1003">Cell membrane</keyword>
<proteinExistence type="inferred from homology"/>
<name>A0A8J7PZT1_9PROT</name>
<dbReference type="InterPro" id="IPR045214">
    <property type="entry name" value="Surf1/Surf4"/>
</dbReference>
<evidence type="ECO:0000256" key="6">
    <source>
        <dbReference type="RuleBase" id="RU363076"/>
    </source>
</evidence>
<dbReference type="PROSITE" id="PS50895">
    <property type="entry name" value="SURF1"/>
    <property type="match status" value="1"/>
</dbReference>
<feature type="transmembrane region" description="Helical" evidence="6">
    <location>
        <begin position="206"/>
        <end position="225"/>
    </location>
</feature>
<keyword evidence="4 6" id="KW-1133">Transmembrane helix</keyword>
<evidence type="ECO:0000256" key="1">
    <source>
        <dbReference type="ARBA" id="ARBA00004370"/>
    </source>
</evidence>
<feature type="transmembrane region" description="Helical" evidence="6">
    <location>
        <begin position="12"/>
        <end position="30"/>
    </location>
</feature>
<comment type="similarity">
    <text evidence="2 6">Belongs to the SURF1 family.</text>
</comment>
<protein>
    <recommendedName>
        <fullName evidence="6">SURF1-like protein</fullName>
    </recommendedName>
</protein>
<evidence type="ECO:0000313" key="7">
    <source>
        <dbReference type="EMBL" id="MBN9412696.1"/>
    </source>
</evidence>
<keyword evidence="3 6" id="KW-0812">Transmembrane</keyword>
<evidence type="ECO:0000256" key="2">
    <source>
        <dbReference type="ARBA" id="ARBA00007165"/>
    </source>
</evidence>
<sequence>MKICNKRLTFPLFIFIGILILISLGTWQVSRLHWKKDLIHKIQKQSQTPPILIQKFEDLSINRIKIFEFTSATAEGYYLHTLEFKLLSRTRQGKAGYHIITPFLLKSKKILLVDRGWVPLCEKSINRPIGPIKIKGLIRLNSEKNFFTPENDFSSRELYFIDPLEIKIKTGVKELLPFYMYSSDNDQQNVFPISIPLNLKLRNFHLAYAFTWYSLALGLGILYFLSKKKK</sequence>
<comment type="subcellular location">
    <subcellularLocation>
        <location evidence="6">Cell membrane</location>
        <topology evidence="6">Multi-pass membrane protein</topology>
    </subcellularLocation>
    <subcellularLocation>
        <location evidence="1">Membrane</location>
    </subcellularLocation>
</comment>
<reference evidence="7" key="1">
    <citation type="submission" date="2021-02" db="EMBL/GenBank/DDBJ databases">
        <title>Thiocyanate and organic carbon inputs drive convergent selection for specific autotrophic Afipia and Thiobacillus strains within complex microbiomes.</title>
        <authorList>
            <person name="Huddy R.J."/>
            <person name="Sachdeva R."/>
            <person name="Kadzinga F."/>
            <person name="Kantor R.S."/>
            <person name="Harrison S.T.L."/>
            <person name="Banfield J.F."/>
        </authorList>
    </citation>
    <scope>NUCLEOTIDE SEQUENCE</scope>
    <source>
        <strain evidence="7">SCN18_10_11_15_R4_P_38_20</strain>
    </source>
</reference>
<dbReference type="EMBL" id="JAFKGL010000012">
    <property type="protein sequence ID" value="MBN9412696.1"/>
    <property type="molecule type" value="Genomic_DNA"/>
</dbReference>
<comment type="caution">
    <text evidence="7">The sequence shown here is derived from an EMBL/GenBank/DDBJ whole genome shotgun (WGS) entry which is preliminary data.</text>
</comment>
<dbReference type="PANTHER" id="PTHR23427">
    <property type="entry name" value="SURFEIT LOCUS PROTEIN"/>
    <property type="match status" value="1"/>
</dbReference>
<evidence type="ECO:0000256" key="4">
    <source>
        <dbReference type="ARBA" id="ARBA00022989"/>
    </source>
</evidence>
<dbReference type="CDD" id="cd06662">
    <property type="entry name" value="SURF1"/>
    <property type="match status" value="1"/>
</dbReference>
<dbReference type="GO" id="GO:0005886">
    <property type="term" value="C:plasma membrane"/>
    <property type="evidence" value="ECO:0007669"/>
    <property type="project" value="UniProtKB-SubCell"/>
</dbReference>
<dbReference type="Pfam" id="PF02104">
    <property type="entry name" value="SURF1"/>
    <property type="match status" value="1"/>
</dbReference>
<dbReference type="InterPro" id="IPR002994">
    <property type="entry name" value="Surf1/Shy1"/>
</dbReference>
<dbReference type="Proteomes" id="UP000664414">
    <property type="component" value="Unassembled WGS sequence"/>
</dbReference>
<accession>A0A8J7PZT1</accession>
<dbReference type="AlphaFoldDB" id="A0A8J7PZT1"/>
<evidence type="ECO:0000256" key="5">
    <source>
        <dbReference type="ARBA" id="ARBA00023136"/>
    </source>
</evidence>